<accession>A0AAN6DFQ7</accession>
<protein>
    <submittedName>
        <fullName evidence="2">Uncharacterized protein</fullName>
    </submittedName>
</protein>
<dbReference type="Proteomes" id="UP001196530">
    <property type="component" value="Unassembled WGS sequence"/>
</dbReference>
<evidence type="ECO:0000256" key="1">
    <source>
        <dbReference type="SAM" id="Phobius"/>
    </source>
</evidence>
<dbReference type="RefSeq" id="XP_043059681.1">
    <property type="nucleotide sequence ID" value="XM_043203013.1"/>
</dbReference>
<reference evidence="2" key="1">
    <citation type="journal article" date="2021" name="G3 (Bethesda)">
        <title>Genomic diversity, chromosomal rearrangements, and interspecies hybridization in the ogataea polymorpha species complex.</title>
        <authorList>
            <person name="Hanson S.J."/>
            <person name="Cinneide E.O."/>
            <person name="Salzberg L.I."/>
            <person name="Wolfe K.H."/>
            <person name="McGowan J."/>
            <person name="Fitzpatrick D.A."/>
            <person name="Matlin K."/>
        </authorList>
    </citation>
    <scope>NUCLEOTIDE SEQUENCE</scope>
    <source>
        <strain evidence="2">61-244</strain>
    </source>
</reference>
<keyword evidence="1" id="KW-1133">Transmembrane helix</keyword>
<feature type="transmembrane region" description="Helical" evidence="1">
    <location>
        <begin position="57"/>
        <end position="81"/>
    </location>
</feature>
<name>A0AAN6DFQ7_PICAN</name>
<evidence type="ECO:0000313" key="2">
    <source>
        <dbReference type="EMBL" id="KAG7818659.1"/>
    </source>
</evidence>
<dbReference type="EMBL" id="JAHLUX010000005">
    <property type="protein sequence ID" value="KAG7818659.1"/>
    <property type="molecule type" value="Genomic_DNA"/>
</dbReference>
<dbReference type="InterPro" id="IPR037504">
    <property type="entry name" value="PSI_induc_2"/>
</dbReference>
<dbReference type="GeneID" id="66126578"/>
<comment type="caution">
    <text evidence="2">The sequence shown here is derived from an EMBL/GenBank/DDBJ whole genome shotgun (WGS) entry which is preliminary data.</text>
</comment>
<dbReference type="PANTHER" id="PTHR40018">
    <property type="entry name" value="[PSI+] INDUCTION PROTEIN 2"/>
    <property type="match status" value="1"/>
</dbReference>
<dbReference type="PANTHER" id="PTHR40018:SF1">
    <property type="entry name" value="[PSI+] INDUCTION PROTEIN 2"/>
    <property type="match status" value="1"/>
</dbReference>
<gene>
    <name evidence="2" type="ORF">KL928_002527</name>
</gene>
<sequence length="145" mass="16809">MIIPQFVAENIQAMMAVADVCPTEFVENSLYKRDISQTWDDTKNGWNKCMDKKWCKIVVIVCIIIGGLFVFWLLSTIFQLICCGVKCIDAMCCCCCRGRRKTTEVIYKEQPAPTSQGNAYTNPNMYYQQNSNPFADRNRYQQQHY</sequence>
<organism evidence="2 3">
    <name type="scientific">Pichia angusta</name>
    <name type="common">Yeast</name>
    <name type="synonym">Hansenula polymorpha</name>
    <dbReference type="NCBI Taxonomy" id="870730"/>
    <lineage>
        <taxon>Eukaryota</taxon>
        <taxon>Fungi</taxon>
        <taxon>Dikarya</taxon>
        <taxon>Ascomycota</taxon>
        <taxon>Saccharomycotina</taxon>
        <taxon>Pichiomycetes</taxon>
        <taxon>Pichiales</taxon>
        <taxon>Pichiaceae</taxon>
        <taxon>Ogataea</taxon>
    </lineage>
</organism>
<dbReference type="GO" id="GO:0005886">
    <property type="term" value="C:plasma membrane"/>
    <property type="evidence" value="ECO:0007669"/>
    <property type="project" value="TreeGrafter"/>
</dbReference>
<keyword evidence="1" id="KW-0472">Membrane</keyword>
<proteinExistence type="predicted"/>
<dbReference type="AlphaFoldDB" id="A0AAN6DFQ7"/>
<evidence type="ECO:0000313" key="3">
    <source>
        <dbReference type="Proteomes" id="UP001196530"/>
    </source>
</evidence>
<keyword evidence="1" id="KW-0812">Transmembrane</keyword>
<dbReference type="GO" id="GO:0005935">
    <property type="term" value="C:cellular bud neck"/>
    <property type="evidence" value="ECO:0007669"/>
    <property type="project" value="TreeGrafter"/>
</dbReference>